<dbReference type="Proteomes" id="UP001066276">
    <property type="component" value="Chromosome 2_1"/>
</dbReference>
<evidence type="ECO:0000313" key="2">
    <source>
        <dbReference type="EMBL" id="KAJ1204061.1"/>
    </source>
</evidence>
<accession>A0AAV7VU13</accession>
<protein>
    <submittedName>
        <fullName evidence="2">Uncharacterized protein</fullName>
    </submittedName>
</protein>
<gene>
    <name evidence="2" type="ORF">NDU88_007842</name>
</gene>
<dbReference type="EMBL" id="JANPWB010000003">
    <property type="protein sequence ID" value="KAJ1204061.1"/>
    <property type="molecule type" value="Genomic_DNA"/>
</dbReference>
<comment type="caution">
    <text evidence="2">The sequence shown here is derived from an EMBL/GenBank/DDBJ whole genome shotgun (WGS) entry which is preliminary data.</text>
</comment>
<name>A0AAV7VU13_PLEWA</name>
<reference evidence="2" key="1">
    <citation type="journal article" date="2022" name="bioRxiv">
        <title>Sequencing and chromosome-scale assembly of the giantPleurodeles waltlgenome.</title>
        <authorList>
            <person name="Brown T."/>
            <person name="Elewa A."/>
            <person name="Iarovenko S."/>
            <person name="Subramanian E."/>
            <person name="Araus A.J."/>
            <person name="Petzold A."/>
            <person name="Susuki M."/>
            <person name="Suzuki K.-i.T."/>
            <person name="Hayashi T."/>
            <person name="Toyoda A."/>
            <person name="Oliveira C."/>
            <person name="Osipova E."/>
            <person name="Leigh N.D."/>
            <person name="Simon A."/>
            <person name="Yun M.H."/>
        </authorList>
    </citation>
    <scope>NUCLEOTIDE SEQUENCE</scope>
    <source>
        <strain evidence="2">20211129_DDA</strain>
        <tissue evidence="2">Liver</tissue>
    </source>
</reference>
<evidence type="ECO:0000313" key="3">
    <source>
        <dbReference type="Proteomes" id="UP001066276"/>
    </source>
</evidence>
<keyword evidence="3" id="KW-1185">Reference proteome</keyword>
<dbReference type="AlphaFoldDB" id="A0AAV7VU13"/>
<feature type="region of interest" description="Disordered" evidence="1">
    <location>
        <begin position="1"/>
        <end position="41"/>
    </location>
</feature>
<sequence>MGESAQQPDQRRMPIGRLSTDGGRAASRGKEPVTTALPRLGQETRLQESGDLVQRLSHPAGPKTLKKTLGCLRAKAA</sequence>
<organism evidence="2 3">
    <name type="scientific">Pleurodeles waltl</name>
    <name type="common">Iberian ribbed newt</name>
    <dbReference type="NCBI Taxonomy" id="8319"/>
    <lineage>
        <taxon>Eukaryota</taxon>
        <taxon>Metazoa</taxon>
        <taxon>Chordata</taxon>
        <taxon>Craniata</taxon>
        <taxon>Vertebrata</taxon>
        <taxon>Euteleostomi</taxon>
        <taxon>Amphibia</taxon>
        <taxon>Batrachia</taxon>
        <taxon>Caudata</taxon>
        <taxon>Salamandroidea</taxon>
        <taxon>Salamandridae</taxon>
        <taxon>Pleurodelinae</taxon>
        <taxon>Pleurodeles</taxon>
    </lineage>
</organism>
<proteinExistence type="predicted"/>
<evidence type="ECO:0000256" key="1">
    <source>
        <dbReference type="SAM" id="MobiDB-lite"/>
    </source>
</evidence>